<evidence type="ECO:0000256" key="7">
    <source>
        <dbReference type="ARBA" id="ARBA00022723"/>
    </source>
</evidence>
<dbReference type="EMBL" id="CP062983">
    <property type="protein sequence ID" value="QPC81442.1"/>
    <property type="molecule type" value="Genomic_DNA"/>
</dbReference>
<dbReference type="NCBIfam" id="NF045515">
    <property type="entry name" value="Glp_gephyrin"/>
    <property type="match status" value="1"/>
</dbReference>
<dbReference type="GO" id="GO:0061599">
    <property type="term" value="F:molybdopterin molybdotransferase activity"/>
    <property type="evidence" value="ECO:0007669"/>
    <property type="project" value="UniProtKB-UniRule"/>
</dbReference>
<dbReference type="SUPFAM" id="SSF63882">
    <property type="entry name" value="MoeA N-terminal region -like"/>
    <property type="match status" value="1"/>
</dbReference>
<comment type="pathway">
    <text evidence="3 11">Cofactor biosynthesis; molybdopterin biosynthesis.</text>
</comment>
<comment type="cofactor">
    <cofactor evidence="1 11">
        <name>Mg(2+)</name>
        <dbReference type="ChEBI" id="CHEBI:18420"/>
    </cofactor>
</comment>
<keyword evidence="6 11" id="KW-0808">Transferase</keyword>
<dbReference type="EC" id="2.10.1.1" evidence="11"/>
<name>A0A7S8E6V6_9CHLR</name>
<evidence type="ECO:0000256" key="2">
    <source>
        <dbReference type="ARBA" id="ARBA00002901"/>
    </source>
</evidence>
<dbReference type="FunFam" id="3.40.980.10:FF:000004">
    <property type="entry name" value="Molybdopterin molybdenumtransferase"/>
    <property type="match status" value="1"/>
</dbReference>
<dbReference type="PANTHER" id="PTHR10192:SF5">
    <property type="entry name" value="GEPHYRIN"/>
    <property type="match status" value="1"/>
</dbReference>
<evidence type="ECO:0000256" key="9">
    <source>
        <dbReference type="ARBA" id="ARBA00023150"/>
    </source>
</evidence>
<dbReference type="RefSeq" id="WP_195169515.1">
    <property type="nucleotide sequence ID" value="NZ_CP062983.1"/>
</dbReference>
<dbReference type="SUPFAM" id="SSF63867">
    <property type="entry name" value="MoeA C-terminal domain-like"/>
    <property type="match status" value="1"/>
</dbReference>
<dbReference type="GO" id="GO:0005829">
    <property type="term" value="C:cytosol"/>
    <property type="evidence" value="ECO:0007669"/>
    <property type="project" value="TreeGrafter"/>
</dbReference>
<keyword evidence="5 11" id="KW-0500">Molybdenum</keyword>
<comment type="catalytic activity">
    <reaction evidence="10">
        <text>adenylyl-molybdopterin + molybdate = Mo-molybdopterin + AMP + H(+)</text>
        <dbReference type="Rhea" id="RHEA:35047"/>
        <dbReference type="ChEBI" id="CHEBI:15378"/>
        <dbReference type="ChEBI" id="CHEBI:36264"/>
        <dbReference type="ChEBI" id="CHEBI:62727"/>
        <dbReference type="ChEBI" id="CHEBI:71302"/>
        <dbReference type="ChEBI" id="CHEBI:456215"/>
        <dbReference type="EC" id="2.10.1.1"/>
    </reaction>
</comment>
<dbReference type="InterPro" id="IPR036135">
    <property type="entry name" value="MoeA_linker/N_sf"/>
</dbReference>
<evidence type="ECO:0000256" key="8">
    <source>
        <dbReference type="ARBA" id="ARBA00022842"/>
    </source>
</evidence>
<dbReference type="GO" id="GO:0046872">
    <property type="term" value="F:metal ion binding"/>
    <property type="evidence" value="ECO:0007669"/>
    <property type="project" value="UniProtKB-UniRule"/>
</dbReference>
<keyword evidence="8 11" id="KW-0460">Magnesium</keyword>
<dbReference type="GO" id="GO:0006777">
    <property type="term" value="P:Mo-molybdopterin cofactor biosynthetic process"/>
    <property type="evidence" value="ECO:0007669"/>
    <property type="project" value="UniProtKB-UniRule"/>
</dbReference>
<dbReference type="SUPFAM" id="SSF53218">
    <property type="entry name" value="Molybdenum cofactor biosynthesis proteins"/>
    <property type="match status" value="1"/>
</dbReference>
<reference evidence="13 14" key="1">
    <citation type="submission" date="2020-02" db="EMBL/GenBank/DDBJ databases">
        <authorList>
            <person name="Zheng R.K."/>
            <person name="Sun C.M."/>
        </authorList>
    </citation>
    <scope>NUCLEOTIDE SEQUENCE [LARGE SCALE GENOMIC DNA]</scope>
    <source>
        <strain evidence="14">rifampicinis</strain>
    </source>
</reference>
<dbReference type="InterPro" id="IPR005111">
    <property type="entry name" value="MoeA_C_domain_IV"/>
</dbReference>
<dbReference type="Pfam" id="PF00994">
    <property type="entry name" value="MoCF_biosynth"/>
    <property type="match status" value="1"/>
</dbReference>
<dbReference type="InterPro" id="IPR038987">
    <property type="entry name" value="MoeA-like"/>
</dbReference>
<dbReference type="SMART" id="SM00852">
    <property type="entry name" value="MoCF_biosynth"/>
    <property type="match status" value="1"/>
</dbReference>
<dbReference type="Gene3D" id="2.170.190.11">
    <property type="entry name" value="Molybdopterin biosynthesis moea protein, domain 3"/>
    <property type="match status" value="1"/>
</dbReference>
<gene>
    <name evidence="13" type="ORF">G4Y79_17320</name>
</gene>
<comment type="function">
    <text evidence="2 11">Catalyzes the insertion of molybdate into adenylated molybdopterin with the concomitant release of AMP.</text>
</comment>
<evidence type="ECO:0000256" key="1">
    <source>
        <dbReference type="ARBA" id="ARBA00001946"/>
    </source>
</evidence>
<dbReference type="Pfam" id="PF03454">
    <property type="entry name" value="MoeA_C"/>
    <property type="match status" value="1"/>
</dbReference>
<evidence type="ECO:0000256" key="3">
    <source>
        <dbReference type="ARBA" id="ARBA00005046"/>
    </source>
</evidence>
<sequence length="416" mass="44340">MSTLLNVDRAIELILEGLNSKGPEEISIMEALNRIAASNIIAPMSLPPFANSALDGFAVHASDTQTASEDSPMTLPVSLDITAGTHPERPLEMGEAARIMTGAPLPEGADAIIAVEATNVDWEADDEVPLPESIQFTKPVKAGHGVRAIGESVKAGQVIIEKGSVLRSASIGMLAGLGLSEVSVTQQPRVAIISSGNELVPLHETLTPGKIHDSNSYSLAMLVKQYGGIPTRLPIARDSLDSIRQTFHSALDNFPDMIISSAGVSVGTADLVRTVLTELGEVDFWRINLRPGKPLAYGKLRGIPFFGLPGNPVSAMVTFEVLVRPALLKLAGTQEVELHTTAVAGERITTDGRRSYERVTLKRDGNHWVAYLTGTQSSGALMSMVLADALMIVPEDMTVVEPGTILPIKLLRQPKI</sequence>
<dbReference type="PANTHER" id="PTHR10192">
    <property type="entry name" value="MOLYBDOPTERIN BIOSYNTHESIS PROTEIN"/>
    <property type="match status" value="1"/>
</dbReference>
<evidence type="ECO:0000256" key="5">
    <source>
        <dbReference type="ARBA" id="ARBA00022505"/>
    </source>
</evidence>
<evidence type="ECO:0000313" key="13">
    <source>
        <dbReference type="EMBL" id="QPC81442.1"/>
    </source>
</evidence>
<proteinExistence type="inferred from homology"/>
<dbReference type="AlphaFoldDB" id="A0A7S8E6V6"/>
<evidence type="ECO:0000256" key="6">
    <source>
        <dbReference type="ARBA" id="ARBA00022679"/>
    </source>
</evidence>
<evidence type="ECO:0000259" key="12">
    <source>
        <dbReference type="SMART" id="SM00852"/>
    </source>
</evidence>
<dbReference type="InterPro" id="IPR001453">
    <property type="entry name" value="MoaB/Mog_dom"/>
</dbReference>
<dbReference type="Pfam" id="PF03453">
    <property type="entry name" value="MoeA_N"/>
    <property type="match status" value="1"/>
</dbReference>
<dbReference type="Proteomes" id="UP000594468">
    <property type="component" value="Chromosome"/>
</dbReference>
<feature type="domain" description="MoaB/Mog" evidence="12">
    <location>
        <begin position="191"/>
        <end position="329"/>
    </location>
</feature>
<dbReference type="CDD" id="cd00887">
    <property type="entry name" value="MoeA"/>
    <property type="match status" value="1"/>
</dbReference>
<keyword evidence="7 11" id="KW-0479">Metal-binding</keyword>
<evidence type="ECO:0000256" key="10">
    <source>
        <dbReference type="ARBA" id="ARBA00047317"/>
    </source>
</evidence>
<dbReference type="Gene3D" id="3.40.980.10">
    <property type="entry name" value="MoaB/Mog-like domain"/>
    <property type="match status" value="1"/>
</dbReference>
<comment type="similarity">
    <text evidence="4 11">Belongs to the MoeA family.</text>
</comment>
<dbReference type="InterPro" id="IPR005110">
    <property type="entry name" value="MoeA_linker/N"/>
</dbReference>
<dbReference type="Gene3D" id="2.40.340.10">
    <property type="entry name" value="MoeA, C-terminal, domain IV"/>
    <property type="match status" value="1"/>
</dbReference>
<keyword evidence="14" id="KW-1185">Reference proteome</keyword>
<protein>
    <recommendedName>
        <fullName evidence="11">Molybdopterin molybdenumtransferase</fullName>
        <ecNumber evidence="11">2.10.1.1</ecNumber>
    </recommendedName>
</protein>
<organism evidence="13 14">
    <name type="scientific">Phototrophicus methaneseepsis</name>
    <dbReference type="NCBI Taxonomy" id="2710758"/>
    <lineage>
        <taxon>Bacteria</taxon>
        <taxon>Bacillati</taxon>
        <taxon>Chloroflexota</taxon>
        <taxon>Candidatus Thermofontia</taxon>
        <taxon>Phototrophicales</taxon>
        <taxon>Phototrophicaceae</taxon>
        <taxon>Phototrophicus</taxon>
    </lineage>
</organism>
<evidence type="ECO:0000313" key="14">
    <source>
        <dbReference type="Proteomes" id="UP000594468"/>
    </source>
</evidence>
<evidence type="ECO:0000256" key="11">
    <source>
        <dbReference type="RuleBase" id="RU365090"/>
    </source>
</evidence>
<dbReference type="Gene3D" id="3.90.105.10">
    <property type="entry name" value="Molybdopterin biosynthesis moea protein, domain 2"/>
    <property type="match status" value="1"/>
</dbReference>
<dbReference type="UniPathway" id="UPA00344"/>
<dbReference type="InterPro" id="IPR036688">
    <property type="entry name" value="MoeA_C_domain_IV_sf"/>
</dbReference>
<dbReference type="InterPro" id="IPR036425">
    <property type="entry name" value="MoaB/Mog-like_dom_sf"/>
</dbReference>
<evidence type="ECO:0000256" key="4">
    <source>
        <dbReference type="ARBA" id="ARBA00010763"/>
    </source>
</evidence>
<keyword evidence="9 11" id="KW-0501">Molybdenum cofactor biosynthesis</keyword>
<accession>A0A7S8E6V6</accession>
<dbReference type="KEGG" id="pmet:G4Y79_17320"/>
<dbReference type="NCBIfam" id="TIGR00177">
    <property type="entry name" value="molyb_syn"/>
    <property type="match status" value="1"/>
</dbReference>